<reference evidence="1 2" key="1">
    <citation type="submission" date="2020-02" db="EMBL/GenBank/DDBJ databases">
        <title>Draft genome sequence of Haematococcus lacustris strain NIES-144.</title>
        <authorList>
            <person name="Morimoto D."/>
            <person name="Nakagawa S."/>
            <person name="Yoshida T."/>
            <person name="Sawayama S."/>
        </authorList>
    </citation>
    <scope>NUCLEOTIDE SEQUENCE [LARGE SCALE GENOMIC DNA]</scope>
    <source>
        <strain evidence="1 2">NIES-144</strain>
    </source>
</reference>
<dbReference type="AlphaFoldDB" id="A0A699YJE2"/>
<protein>
    <submittedName>
        <fullName evidence="1">Uncharacterized protein</fullName>
    </submittedName>
</protein>
<dbReference type="EMBL" id="BLLF01000131">
    <property type="protein sequence ID" value="GFH08018.1"/>
    <property type="molecule type" value="Genomic_DNA"/>
</dbReference>
<evidence type="ECO:0000313" key="2">
    <source>
        <dbReference type="Proteomes" id="UP000485058"/>
    </source>
</evidence>
<name>A0A699YJE2_HAELA</name>
<dbReference type="Proteomes" id="UP000485058">
    <property type="component" value="Unassembled WGS sequence"/>
</dbReference>
<proteinExistence type="predicted"/>
<comment type="caution">
    <text evidence="1">The sequence shown here is derived from an EMBL/GenBank/DDBJ whole genome shotgun (WGS) entry which is preliminary data.</text>
</comment>
<keyword evidence="2" id="KW-1185">Reference proteome</keyword>
<gene>
    <name evidence="1" type="ORF">HaLaN_02913</name>
</gene>
<evidence type="ECO:0000313" key="1">
    <source>
        <dbReference type="EMBL" id="GFH08018.1"/>
    </source>
</evidence>
<accession>A0A699YJE2</accession>
<organism evidence="1 2">
    <name type="scientific">Haematococcus lacustris</name>
    <name type="common">Green alga</name>
    <name type="synonym">Haematococcus pluvialis</name>
    <dbReference type="NCBI Taxonomy" id="44745"/>
    <lineage>
        <taxon>Eukaryota</taxon>
        <taxon>Viridiplantae</taxon>
        <taxon>Chlorophyta</taxon>
        <taxon>core chlorophytes</taxon>
        <taxon>Chlorophyceae</taxon>
        <taxon>CS clade</taxon>
        <taxon>Chlamydomonadales</taxon>
        <taxon>Haematococcaceae</taxon>
        <taxon>Haematococcus</taxon>
    </lineage>
</organism>
<sequence length="57" mass="5699">MGGPDIQRWADSVNQPFAPLGRAAQRHAAAVAMQALGAEPGQSATQDLAAADGKAVG</sequence>